<feature type="signal peptide" evidence="1">
    <location>
        <begin position="1"/>
        <end position="21"/>
    </location>
</feature>
<proteinExistence type="predicted"/>
<evidence type="ECO:0008006" key="4">
    <source>
        <dbReference type="Google" id="ProtNLM"/>
    </source>
</evidence>
<dbReference type="AlphaFoldDB" id="A0A921SSB6"/>
<organism evidence="2 3">
    <name type="scientific">Pseudoflavonifractor capillosus</name>
    <dbReference type="NCBI Taxonomy" id="106588"/>
    <lineage>
        <taxon>Bacteria</taxon>
        <taxon>Bacillati</taxon>
        <taxon>Bacillota</taxon>
        <taxon>Clostridia</taxon>
        <taxon>Eubacteriales</taxon>
        <taxon>Oscillospiraceae</taxon>
        <taxon>Pseudoflavonifractor</taxon>
    </lineage>
</organism>
<feature type="chain" id="PRO_5038402582" description="Lipoprotein" evidence="1">
    <location>
        <begin position="22"/>
        <end position="128"/>
    </location>
</feature>
<evidence type="ECO:0000313" key="3">
    <source>
        <dbReference type="Proteomes" id="UP000760668"/>
    </source>
</evidence>
<comment type="caution">
    <text evidence="2">The sequence shown here is derived from an EMBL/GenBank/DDBJ whole genome shotgun (WGS) entry which is preliminary data.</text>
</comment>
<evidence type="ECO:0000256" key="1">
    <source>
        <dbReference type="SAM" id="SignalP"/>
    </source>
</evidence>
<keyword evidence="1" id="KW-0732">Signal</keyword>
<accession>A0A921SSB6</accession>
<dbReference type="EMBL" id="DYUC01000065">
    <property type="protein sequence ID" value="HJG86705.1"/>
    <property type="molecule type" value="Genomic_DNA"/>
</dbReference>
<dbReference type="Proteomes" id="UP000760668">
    <property type="component" value="Unassembled WGS sequence"/>
</dbReference>
<gene>
    <name evidence="2" type="ORF">K8V01_06765</name>
</gene>
<sequence>MKRVLPLILAAALMLSLAACGGGQGNNESSETAGLTNEQCIGTWEWSFEDSPDKTNFGGAETLELSDGGVGKGTGPAVSDGSYYPLTWEIEDDILKISFTADPLTGAFYVDGDTMTSTDGGYVYLKVD</sequence>
<name>A0A921SSB6_9FIRM</name>
<protein>
    <recommendedName>
        <fullName evidence="4">Lipoprotein</fullName>
    </recommendedName>
</protein>
<reference evidence="2" key="2">
    <citation type="submission" date="2021-09" db="EMBL/GenBank/DDBJ databases">
        <authorList>
            <person name="Gilroy R."/>
        </authorList>
    </citation>
    <scope>NUCLEOTIDE SEQUENCE</scope>
    <source>
        <strain evidence="2">CHK179-5677</strain>
    </source>
</reference>
<evidence type="ECO:0000313" key="2">
    <source>
        <dbReference type="EMBL" id="HJG86705.1"/>
    </source>
</evidence>
<dbReference type="RefSeq" id="WP_191540656.1">
    <property type="nucleotide sequence ID" value="NZ_DYUC01000065.1"/>
</dbReference>
<reference evidence="2" key="1">
    <citation type="journal article" date="2021" name="PeerJ">
        <title>Extensive microbial diversity within the chicken gut microbiome revealed by metagenomics and culture.</title>
        <authorList>
            <person name="Gilroy R."/>
            <person name="Ravi A."/>
            <person name="Getino M."/>
            <person name="Pursley I."/>
            <person name="Horton D.L."/>
            <person name="Alikhan N.F."/>
            <person name="Baker D."/>
            <person name="Gharbi K."/>
            <person name="Hall N."/>
            <person name="Watson M."/>
            <person name="Adriaenssens E.M."/>
            <person name="Foster-Nyarko E."/>
            <person name="Jarju S."/>
            <person name="Secka A."/>
            <person name="Antonio M."/>
            <person name="Oren A."/>
            <person name="Chaudhuri R.R."/>
            <person name="La Ragione R."/>
            <person name="Hildebrand F."/>
            <person name="Pallen M.J."/>
        </authorList>
    </citation>
    <scope>NUCLEOTIDE SEQUENCE</scope>
    <source>
        <strain evidence="2">CHK179-5677</strain>
    </source>
</reference>
<dbReference type="PROSITE" id="PS51257">
    <property type="entry name" value="PROKAR_LIPOPROTEIN"/>
    <property type="match status" value="1"/>
</dbReference>